<comment type="caution">
    <text evidence="6">The sequence shown here is derived from an EMBL/GenBank/DDBJ whole genome shotgun (WGS) entry which is preliminary data.</text>
</comment>
<keyword evidence="7" id="KW-1185">Reference proteome</keyword>
<evidence type="ECO:0000256" key="4">
    <source>
        <dbReference type="ARBA" id="ARBA00023157"/>
    </source>
</evidence>
<dbReference type="HOGENOM" id="CLU_051555_0_0_1"/>
<dbReference type="PANTHER" id="PTHR48261:SF2">
    <property type="entry name" value="ACETYLGLUCOSAMINYLTRANSFERASE"/>
    <property type="match status" value="1"/>
</dbReference>
<protein>
    <submittedName>
        <fullName evidence="6">Exostosin-like-like protein</fullName>
    </submittedName>
</protein>
<dbReference type="Pfam" id="PF09258">
    <property type="entry name" value="Glyco_transf_64"/>
    <property type="match status" value="1"/>
</dbReference>
<dbReference type="Gene3D" id="3.90.550.10">
    <property type="entry name" value="Spore Coat Polysaccharide Biosynthesis Protein SpsA, Chain A"/>
    <property type="match status" value="1"/>
</dbReference>
<feature type="domain" description="Glycosyl transferase 64" evidence="5">
    <location>
        <begin position="110"/>
        <end position="349"/>
    </location>
</feature>
<keyword evidence="4" id="KW-1015">Disulfide bond</keyword>
<dbReference type="GO" id="GO:0016757">
    <property type="term" value="F:glycosyltransferase activity"/>
    <property type="evidence" value="ECO:0007669"/>
    <property type="project" value="InterPro"/>
</dbReference>
<gene>
    <name evidence="6" type="ORF">ACRE_090690</name>
</gene>
<evidence type="ECO:0000256" key="3">
    <source>
        <dbReference type="ARBA" id="ARBA00023136"/>
    </source>
</evidence>
<keyword evidence="3" id="KW-0472">Membrane</keyword>
<dbReference type="Proteomes" id="UP000029964">
    <property type="component" value="Unassembled WGS sequence"/>
</dbReference>
<dbReference type="AlphaFoldDB" id="A0A086ST38"/>
<reference evidence="7" key="1">
    <citation type="journal article" date="2014" name="Genome Announc.">
        <title>Genome sequence and annotation of Acremonium chrysogenum, producer of the beta-lactam antibiotic cephalosporin C.</title>
        <authorList>
            <person name="Terfehr D."/>
            <person name="Dahlmann T.A."/>
            <person name="Specht T."/>
            <person name="Zadra I."/>
            <person name="Kuernsteiner H."/>
            <person name="Kueck U."/>
        </authorList>
    </citation>
    <scope>NUCLEOTIDE SEQUENCE [LARGE SCALE GENOMIC DNA]</scope>
    <source>
        <strain evidence="7">ATCC 11550 / CBS 779.69 / DSM 880 / IAM 14645 / JCM 23072 / IMI 49137</strain>
    </source>
</reference>
<evidence type="ECO:0000313" key="7">
    <source>
        <dbReference type="Proteomes" id="UP000029964"/>
    </source>
</evidence>
<evidence type="ECO:0000256" key="2">
    <source>
        <dbReference type="ARBA" id="ARBA00022679"/>
    </source>
</evidence>
<dbReference type="GO" id="GO:0016020">
    <property type="term" value="C:membrane"/>
    <property type="evidence" value="ECO:0007669"/>
    <property type="project" value="UniProtKB-SubCell"/>
</dbReference>
<proteinExistence type="predicted"/>
<name>A0A086ST38_HAPC1</name>
<evidence type="ECO:0000256" key="1">
    <source>
        <dbReference type="ARBA" id="ARBA00004370"/>
    </source>
</evidence>
<comment type="subcellular location">
    <subcellularLocation>
        <location evidence="1">Membrane</location>
    </subcellularLocation>
</comment>
<sequence>MGSWLQDALSAVPPREHVSSTVLSVVKSRLSWLTKRSMAIATASAVSLVCLYFLFRQDHFTQQSLAPPPRPNAISHAKVQQCAQGHEDVSDSRIWRKSISKYRNLMDDKFTIAIQTYQRPDRLNSTLSLLLGTEIPSLHEIVIIWNEIETQPPPDFMSDRNVTVRYRVSQKNSLNEKLRPDADYRTKAILLSDDDVHYDPADLDFVFQTWREQGQDRLTGAFARCATVNDAGKWVYSLCAKQSEYSMILTGLSFVHISFLEYYSSADPLMTDIRDYVDANFNCEDIALNFVVSMLACTGPLQVSGLTKPVNEMPPQGISRTPGHMDRRHRCVNEFVDYFGYMPLVHTTGYVTRGMIRG</sequence>
<dbReference type="EMBL" id="JPKY01000260">
    <property type="protein sequence ID" value="KFH40270.1"/>
    <property type="molecule type" value="Genomic_DNA"/>
</dbReference>
<dbReference type="PANTHER" id="PTHR48261">
    <property type="entry name" value="ACETYLGLUCOSAMINYLTRANSFERASE"/>
    <property type="match status" value="1"/>
</dbReference>
<evidence type="ECO:0000313" key="6">
    <source>
        <dbReference type="EMBL" id="KFH40270.1"/>
    </source>
</evidence>
<dbReference type="OrthoDB" id="1733656at2759"/>
<dbReference type="InterPro" id="IPR015338">
    <property type="entry name" value="GT64_dom"/>
</dbReference>
<dbReference type="InterPro" id="IPR004263">
    <property type="entry name" value="Exostosin"/>
</dbReference>
<keyword evidence="2" id="KW-0808">Transferase</keyword>
<dbReference type="InterPro" id="IPR029044">
    <property type="entry name" value="Nucleotide-diphossugar_trans"/>
</dbReference>
<dbReference type="SUPFAM" id="SSF53448">
    <property type="entry name" value="Nucleotide-diphospho-sugar transferases"/>
    <property type="match status" value="1"/>
</dbReference>
<accession>A0A086ST38</accession>
<organism evidence="6 7">
    <name type="scientific">Hapsidospora chrysogenum (strain ATCC 11550 / CBS 779.69 / DSM 880 / IAM 14645 / JCM 23072 / IMI 49137)</name>
    <name type="common">Acremonium chrysogenum</name>
    <dbReference type="NCBI Taxonomy" id="857340"/>
    <lineage>
        <taxon>Eukaryota</taxon>
        <taxon>Fungi</taxon>
        <taxon>Dikarya</taxon>
        <taxon>Ascomycota</taxon>
        <taxon>Pezizomycotina</taxon>
        <taxon>Sordariomycetes</taxon>
        <taxon>Hypocreomycetidae</taxon>
        <taxon>Hypocreales</taxon>
        <taxon>Bionectriaceae</taxon>
        <taxon>Hapsidospora</taxon>
    </lineage>
</organism>
<evidence type="ECO:0000259" key="5">
    <source>
        <dbReference type="Pfam" id="PF09258"/>
    </source>
</evidence>